<dbReference type="Pfam" id="PF02721">
    <property type="entry name" value="DUF223"/>
    <property type="match status" value="2"/>
</dbReference>
<protein>
    <submittedName>
        <fullName evidence="4">Uncharacterized protein</fullName>
    </submittedName>
</protein>
<evidence type="ECO:0000313" key="4">
    <source>
        <dbReference type="EMBL" id="WOG92979.1"/>
    </source>
</evidence>
<dbReference type="OMA" id="NTIICVL"/>
<dbReference type="CDD" id="cd04480">
    <property type="entry name" value="RPA1_DBD_A_like"/>
    <property type="match status" value="1"/>
</dbReference>
<reference evidence="4" key="2">
    <citation type="submission" date="2022-03" db="EMBL/GenBank/DDBJ databases">
        <title>Draft title - Genomic analysis of global carrot germplasm unveils the trajectory of domestication and the origin of high carotenoid orange carrot.</title>
        <authorList>
            <person name="Iorizzo M."/>
            <person name="Ellison S."/>
            <person name="Senalik D."/>
            <person name="Macko-Podgorni A."/>
            <person name="Grzebelus D."/>
            <person name="Bostan H."/>
            <person name="Rolling W."/>
            <person name="Curaba J."/>
            <person name="Simon P."/>
        </authorList>
    </citation>
    <scope>NUCLEOTIDE SEQUENCE</scope>
    <source>
        <tissue evidence="4">Leaf</tissue>
    </source>
</reference>
<evidence type="ECO:0000259" key="2">
    <source>
        <dbReference type="Pfam" id="PF08646"/>
    </source>
</evidence>
<feature type="domain" description="Replication factor A C-terminal" evidence="2">
    <location>
        <begin position="289"/>
        <end position="394"/>
    </location>
</feature>
<dbReference type="InterPro" id="IPR012340">
    <property type="entry name" value="NA-bd_OB-fold"/>
</dbReference>
<dbReference type="InterPro" id="IPR013955">
    <property type="entry name" value="Rep_factor-A_C"/>
</dbReference>
<dbReference type="Proteomes" id="UP000077755">
    <property type="component" value="Chromosome 3"/>
</dbReference>
<gene>
    <name evidence="4" type="ORF">DCAR_0312258</name>
</gene>
<dbReference type="InterPro" id="IPR031657">
    <property type="entry name" value="REPA_OB_2"/>
</dbReference>
<feature type="domain" description="Replication protein A 70 kDa DNA-binding subunit B/D first OB fold" evidence="1">
    <location>
        <begin position="6"/>
        <end position="111"/>
    </location>
</feature>
<proteinExistence type="predicted"/>
<sequence>MSATNYDSVQALNTGSYDYKIRVRVIRLWRGATRTGEEFKNFNVILLDSKSNRIHAFIPTSRAEELAEVLKLDKNYKIRNFTVQFYKASDKFRCLRNDRQIVFTKDTSVQEIAEDEVNIPLDYFDFYDHSQLEELSKQTTYLADVIGIVKKHDKFRDLENKHGQKQKQSKLVITDGSSNVNITFWDAFGTKFENAMKEAVETPVILIISCCRVGKFNGAVDIGNVPATRVYINYKHHVVGQLRKMLQNPEFVEKVFAEKQKKEIALVKVAEIKKFGKEYIENKVLTHVTIKSVDETTSWCYSACTGCRKEIKKDNSVYVSQPCNRLVPYPEISYRISVLAEDNTDEVHIILGDREVRTLIRKRARNLLEEWEEKNNHPADQQNATSTQVFYKEKIHTNMAALPYQMISNLRPQTTLAWKLKIRVTRLWQAIDRHGDTVGLHCIFVDELEGRIHAWIPAQNMNQIQNLLTEGETYNVHNFIVRQYGAMQTDRCFDNDVFIQLYHLTEISVAQGVDYIQRHVFNFTELSAVMETTRENKFLIDVVGILQQRQPITSYRNKYNQLKHSI</sequence>
<dbReference type="Gene3D" id="2.40.50.140">
    <property type="entry name" value="Nucleic acid-binding proteins"/>
    <property type="match status" value="3"/>
</dbReference>
<dbReference type="Pfam" id="PF08646">
    <property type="entry name" value="Rep_fac-A_C"/>
    <property type="match status" value="1"/>
</dbReference>
<organism evidence="4 5">
    <name type="scientific">Daucus carota subsp. sativus</name>
    <name type="common">Carrot</name>
    <dbReference type="NCBI Taxonomy" id="79200"/>
    <lineage>
        <taxon>Eukaryota</taxon>
        <taxon>Viridiplantae</taxon>
        <taxon>Streptophyta</taxon>
        <taxon>Embryophyta</taxon>
        <taxon>Tracheophyta</taxon>
        <taxon>Spermatophyta</taxon>
        <taxon>Magnoliopsida</taxon>
        <taxon>eudicotyledons</taxon>
        <taxon>Gunneridae</taxon>
        <taxon>Pentapetalae</taxon>
        <taxon>asterids</taxon>
        <taxon>campanulids</taxon>
        <taxon>Apiales</taxon>
        <taxon>Apiaceae</taxon>
        <taxon>Apioideae</taxon>
        <taxon>Scandiceae</taxon>
        <taxon>Daucinae</taxon>
        <taxon>Daucus</taxon>
        <taxon>Daucus sect. Daucus</taxon>
    </lineage>
</organism>
<feature type="domain" description="Replication protein A OB" evidence="3">
    <location>
        <begin position="132"/>
        <end position="223"/>
    </location>
</feature>
<dbReference type="Gramene" id="KZN02034">
    <property type="protein sequence ID" value="KZN02034"/>
    <property type="gene ID" value="DCAR_010788"/>
</dbReference>
<dbReference type="EMBL" id="CP093345">
    <property type="protein sequence ID" value="WOG92979.1"/>
    <property type="molecule type" value="Genomic_DNA"/>
</dbReference>
<dbReference type="PANTHER" id="PTHR47165">
    <property type="entry name" value="OS03G0429900 PROTEIN"/>
    <property type="match status" value="1"/>
</dbReference>
<dbReference type="PANTHER" id="PTHR47165:SF4">
    <property type="entry name" value="OS03G0429900 PROTEIN"/>
    <property type="match status" value="1"/>
</dbReference>
<evidence type="ECO:0000259" key="1">
    <source>
        <dbReference type="Pfam" id="PF02721"/>
    </source>
</evidence>
<reference evidence="4" key="1">
    <citation type="journal article" date="2016" name="Nat. Genet.">
        <title>A high-quality carrot genome assembly provides new insights into carotenoid accumulation and asterid genome evolution.</title>
        <authorList>
            <person name="Iorizzo M."/>
            <person name="Ellison S."/>
            <person name="Senalik D."/>
            <person name="Zeng P."/>
            <person name="Satapoomin P."/>
            <person name="Huang J."/>
            <person name="Bowman M."/>
            <person name="Iovene M."/>
            <person name="Sanseverino W."/>
            <person name="Cavagnaro P."/>
            <person name="Yildiz M."/>
            <person name="Macko-Podgorni A."/>
            <person name="Moranska E."/>
            <person name="Grzebelus E."/>
            <person name="Grzebelus D."/>
            <person name="Ashrafi H."/>
            <person name="Zheng Z."/>
            <person name="Cheng S."/>
            <person name="Spooner D."/>
            <person name="Van Deynze A."/>
            <person name="Simon P."/>
        </authorList>
    </citation>
    <scope>NUCLEOTIDE SEQUENCE</scope>
    <source>
        <tissue evidence="4">Leaf</tissue>
    </source>
</reference>
<dbReference type="SUPFAM" id="SSF50249">
    <property type="entry name" value="Nucleic acid-binding proteins"/>
    <property type="match status" value="4"/>
</dbReference>
<evidence type="ECO:0000313" key="5">
    <source>
        <dbReference type="Proteomes" id="UP000077755"/>
    </source>
</evidence>
<feature type="domain" description="Replication protein A 70 kDa DNA-binding subunit B/D first OB fold" evidence="1">
    <location>
        <begin position="404"/>
        <end position="483"/>
    </location>
</feature>
<accession>A0A166AWR0</accession>
<dbReference type="AlphaFoldDB" id="A0A166AWR0"/>
<evidence type="ECO:0000259" key="3">
    <source>
        <dbReference type="Pfam" id="PF16900"/>
    </source>
</evidence>
<dbReference type="InterPro" id="IPR003871">
    <property type="entry name" value="RFA1B/D_OB_1st"/>
</dbReference>
<dbReference type="Pfam" id="PF16900">
    <property type="entry name" value="REPA_OB_2"/>
    <property type="match status" value="1"/>
</dbReference>
<keyword evidence="5" id="KW-1185">Reference proteome</keyword>
<name>A0A166AWR0_DAUCS</name>